<dbReference type="STRING" id="656914.SAMN00017405_1029"/>
<keyword evidence="4" id="KW-1185">Reference proteome</keyword>
<feature type="transmembrane region" description="Helical" evidence="1">
    <location>
        <begin position="210"/>
        <end position="231"/>
    </location>
</feature>
<dbReference type="EMBL" id="FWWT01000008">
    <property type="protein sequence ID" value="SMB83347.1"/>
    <property type="molecule type" value="Genomic_DNA"/>
</dbReference>
<feature type="transmembrane region" description="Helical" evidence="1">
    <location>
        <begin position="15"/>
        <end position="34"/>
    </location>
</feature>
<accession>A0A1W1UQG9</accession>
<feature type="transmembrane region" description="Helical" evidence="1">
    <location>
        <begin position="46"/>
        <end position="65"/>
    </location>
</feature>
<dbReference type="Proteomes" id="UP000192731">
    <property type="component" value="Unassembled WGS sequence"/>
</dbReference>
<feature type="transmembrane region" description="Helical" evidence="1">
    <location>
        <begin position="165"/>
        <end position="186"/>
    </location>
</feature>
<evidence type="ECO:0000313" key="3">
    <source>
        <dbReference type="EMBL" id="SMB83347.1"/>
    </source>
</evidence>
<evidence type="ECO:0000313" key="4">
    <source>
        <dbReference type="Proteomes" id="UP000192731"/>
    </source>
</evidence>
<gene>
    <name evidence="3" type="ORF">SAMN00017405_1029</name>
</gene>
<dbReference type="InterPro" id="IPR012429">
    <property type="entry name" value="HGSNAT_cat"/>
</dbReference>
<evidence type="ECO:0000259" key="2">
    <source>
        <dbReference type="Pfam" id="PF07786"/>
    </source>
</evidence>
<name>A0A1W1UQG9_DESTI</name>
<organism evidence="3 4">
    <name type="scientific">Desulfonispora thiosulfatigenes DSM 11270</name>
    <dbReference type="NCBI Taxonomy" id="656914"/>
    <lineage>
        <taxon>Bacteria</taxon>
        <taxon>Bacillati</taxon>
        <taxon>Bacillota</taxon>
        <taxon>Clostridia</taxon>
        <taxon>Eubacteriales</taxon>
        <taxon>Peptococcaceae</taxon>
        <taxon>Desulfonispora</taxon>
    </lineage>
</organism>
<feature type="transmembrane region" description="Helical" evidence="1">
    <location>
        <begin position="126"/>
        <end position="145"/>
    </location>
</feature>
<reference evidence="3 4" key="1">
    <citation type="submission" date="2017-04" db="EMBL/GenBank/DDBJ databases">
        <authorList>
            <person name="Afonso C.L."/>
            <person name="Miller P.J."/>
            <person name="Scott M.A."/>
            <person name="Spackman E."/>
            <person name="Goraichik I."/>
            <person name="Dimitrov K.M."/>
            <person name="Suarez D.L."/>
            <person name="Swayne D.E."/>
        </authorList>
    </citation>
    <scope>NUCLEOTIDE SEQUENCE [LARGE SCALE GENOMIC DNA]</scope>
    <source>
        <strain evidence="3 4">DSM 11270</strain>
    </source>
</reference>
<sequence length="232" mass="26947">MVKILVMNRIWEIDFLRGIALVLMIYYHLCFDLVEFYDYSLNYEGGLIYLLGKLSSTLFIILAGISSSLSKNNYKRSIKILGFALIITIATYIFDPETYIRFGILHLLGLSIFLSTFFIKLSKYTLLILGLLITLIGYYFKNITMSSNLLFPLGLINDNYISLDYFPLFPYFGVFLLGMFLGKILYQQKRSIINLNLNIEAISYLGRHSLLIYLVHQPLLLAFLYLFYSIFE</sequence>
<keyword evidence="1" id="KW-0472">Membrane</keyword>
<dbReference type="Pfam" id="PF07786">
    <property type="entry name" value="HGSNAT_cat"/>
    <property type="match status" value="1"/>
</dbReference>
<dbReference type="AlphaFoldDB" id="A0A1W1UQG9"/>
<feature type="domain" description="Heparan-alpha-glucosaminide N-acetyltransferase catalytic" evidence="2">
    <location>
        <begin position="9"/>
        <end position="218"/>
    </location>
</feature>
<feature type="transmembrane region" description="Helical" evidence="1">
    <location>
        <begin position="77"/>
        <end position="94"/>
    </location>
</feature>
<evidence type="ECO:0000256" key="1">
    <source>
        <dbReference type="SAM" id="Phobius"/>
    </source>
</evidence>
<keyword evidence="1" id="KW-1133">Transmembrane helix</keyword>
<protein>
    <submittedName>
        <fullName evidence="3">Uncharacterized membrane protein</fullName>
    </submittedName>
</protein>
<keyword evidence="1" id="KW-0812">Transmembrane</keyword>
<proteinExistence type="predicted"/>
<feature type="transmembrane region" description="Helical" evidence="1">
    <location>
        <begin position="100"/>
        <end position="119"/>
    </location>
</feature>